<keyword evidence="18" id="KW-1185">Reference proteome</keyword>
<evidence type="ECO:0000256" key="8">
    <source>
        <dbReference type="ARBA" id="ARBA00022723"/>
    </source>
</evidence>
<dbReference type="EMBL" id="CP016268">
    <property type="protein sequence ID" value="ANO51184.1"/>
    <property type="molecule type" value="Genomic_DNA"/>
</dbReference>
<dbReference type="InterPro" id="IPR003004">
    <property type="entry name" value="GspF/PilC"/>
</dbReference>
<keyword evidence="6" id="KW-0997">Cell inner membrane</keyword>
<organism evidence="17 18">
    <name type="scientific">Woeseia oceani</name>
    <dbReference type="NCBI Taxonomy" id="1548547"/>
    <lineage>
        <taxon>Bacteria</taxon>
        <taxon>Pseudomonadati</taxon>
        <taxon>Pseudomonadota</taxon>
        <taxon>Gammaproteobacteria</taxon>
        <taxon>Woeseiales</taxon>
        <taxon>Woeseiaceae</taxon>
        <taxon>Woeseia</taxon>
    </lineage>
</organism>
<dbReference type="GO" id="GO:0015628">
    <property type="term" value="P:protein secretion by the type II secretion system"/>
    <property type="evidence" value="ECO:0007669"/>
    <property type="project" value="InterPro"/>
</dbReference>
<feature type="domain" description="Type II secretion system protein GspF" evidence="16">
    <location>
        <begin position="273"/>
        <end position="395"/>
    </location>
</feature>
<name>A0A193LFM9_9GAMM</name>
<evidence type="ECO:0000256" key="2">
    <source>
        <dbReference type="ARBA" id="ARBA00004429"/>
    </source>
</evidence>
<evidence type="ECO:0000256" key="3">
    <source>
        <dbReference type="ARBA" id="ARBA00005745"/>
    </source>
</evidence>
<keyword evidence="10" id="KW-0653">Protein transport</keyword>
<dbReference type="GO" id="GO:0015627">
    <property type="term" value="C:type II protein secretion system complex"/>
    <property type="evidence" value="ECO:0007669"/>
    <property type="project" value="InterPro"/>
</dbReference>
<evidence type="ECO:0000256" key="15">
    <source>
        <dbReference type="SAM" id="Phobius"/>
    </source>
</evidence>
<feature type="domain" description="Type II secretion system protein GspF" evidence="16">
    <location>
        <begin position="71"/>
        <end position="193"/>
    </location>
</feature>
<dbReference type="PROSITE" id="PS00874">
    <property type="entry name" value="T2SP_F"/>
    <property type="match status" value="1"/>
</dbReference>
<dbReference type="PRINTS" id="PR00812">
    <property type="entry name" value="BCTERIALGSPF"/>
</dbReference>
<keyword evidence="7 14" id="KW-0812">Transmembrane</keyword>
<evidence type="ECO:0000256" key="12">
    <source>
        <dbReference type="ARBA" id="ARBA00023136"/>
    </source>
</evidence>
<evidence type="ECO:0000256" key="14">
    <source>
        <dbReference type="RuleBase" id="RU003923"/>
    </source>
</evidence>
<dbReference type="InterPro" id="IPR018076">
    <property type="entry name" value="T2SS_GspF_dom"/>
</dbReference>
<dbReference type="InterPro" id="IPR001992">
    <property type="entry name" value="T2SS_GspF/T4SS_PilC_CS"/>
</dbReference>
<dbReference type="PANTHER" id="PTHR30012:SF0">
    <property type="entry name" value="TYPE II SECRETION SYSTEM PROTEIN F-RELATED"/>
    <property type="match status" value="1"/>
</dbReference>
<gene>
    <name evidence="17" type="ORF">BA177_08175</name>
</gene>
<dbReference type="GO" id="GO:0005886">
    <property type="term" value="C:plasma membrane"/>
    <property type="evidence" value="ECO:0007669"/>
    <property type="project" value="UniProtKB-SubCell"/>
</dbReference>
<evidence type="ECO:0000256" key="7">
    <source>
        <dbReference type="ARBA" id="ARBA00022692"/>
    </source>
</evidence>
<evidence type="ECO:0000313" key="18">
    <source>
        <dbReference type="Proteomes" id="UP000092695"/>
    </source>
</evidence>
<keyword evidence="8" id="KW-0479">Metal-binding</keyword>
<feature type="transmembrane region" description="Helical" evidence="15">
    <location>
        <begin position="223"/>
        <end position="242"/>
    </location>
</feature>
<dbReference type="InterPro" id="IPR042094">
    <property type="entry name" value="T2SS_GspF_sf"/>
</dbReference>
<dbReference type="GO" id="GO:0046872">
    <property type="term" value="F:metal ion binding"/>
    <property type="evidence" value="ECO:0007669"/>
    <property type="project" value="UniProtKB-KW"/>
</dbReference>
<dbReference type="FunFam" id="1.20.81.30:FF:000001">
    <property type="entry name" value="Type II secretion system protein F"/>
    <property type="match status" value="2"/>
</dbReference>
<dbReference type="NCBIfam" id="TIGR02120">
    <property type="entry name" value="GspF"/>
    <property type="match status" value="1"/>
</dbReference>
<evidence type="ECO:0000256" key="13">
    <source>
        <dbReference type="ARBA" id="ARBA00030750"/>
    </source>
</evidence>
<evidence type="ECO:0000256" key="4">
    <source>
        <dbReference type="ARBA" id="ARBA00022448"/>
    </source>
</evidence>
<keyword evidence="11 15" id="KW-1133">Transmembrane helix</keyword>
<dbReference type="Pfam" id="PF00482">
    <property type="entry name" value="T2SSF"/>
    <property type="match status" value="2"/>
</dbReference>
<proteinExistence type="inferred from homology"/>
<evidence type="ECO:0000256" key="5">
    <source>
        <dbReference type="ARBA" id="ARBA00022475"/>
    </source>
</evidence>
<keyword evidence="12 15" id="KW-0472">Membrane</keyword>
<evidence type="ECO:0000256" key="10">
    <source>
        <dbReference type="ARBA" id="ARBA00022927"/>
    </source>
</evidence>
<evidence type="ECO:0000256" key="9">
    <source>
        <dbReference type="ARBA" id="ARBA00022837"/>
    </source>
</evidence>
<comment type="subcellular location">
    <subcellularLocation>
        <location evidence="2 14">Cell inner membrane</location>
        <topology evidence="2 14">Multi-pass membrane protein</topology>
    </subcellularLocation>
</comment>
<evidence type="ECO:0000259" key="16">
    <source>
        <dbReference type="Pfam" id="PF00482"/>
    </source>
</evidence>
<reference evidence="17 18" key="1">
    <citation type="submission" date="2016-06" db="EMBL/GenBank/DDBJ databases">
        <title>Complete genome sequence of a deep-branching marine Gamma Proteobacterium Woeseia oceani type strain XK5.</title>
        <authorList>
            <person name="Mu D."/>
            <person name="Du Z."/>
        </authorList>
    </citation>
    <scope>NUCLEOTIDE SEQUENCE [LARGE SCALE GENOMIC DNA]</scope>
    <source>
        <strain evidence="17 18">XK5</strain>
    </source>
</reference>
<comment type="similarity">
    <text evidence="3 14">Belongs to the GSP F family.</text>
</comment>
<comment type="function">
    <text evidence="1">Component of the type II secretion system inner membrane complex required for the energy-dependent secretion of extracellular factors such as proteases and toxins from the periplasm.</text>
</comment>
<sequence>MGAFEFVAIDKAGKESKGLLEGDTPKHVRQLLRDRQLLPVKVTEIASKEDKKTRTPGIRRGISAPDLALLTRQLATLAQSGLPLEEALLAVSQQSETPRIKSILLGVRSRVMEGHTLADGLSDFPQAFPELYRATVSAGEQSGHLDAVLERLAEFTESRQVLQQQVRNALIYPIALFVTAVAIISFMLAYVVPKVVYVFESYDQQLPLLTRIMIATSDFLRDHWFALIVGVVATVFGISKLLQQEGPKRRYHRVLLRLPIISRLTRGINTARFTQTLSILAGSGVPILDSLRIASQVVVNIPMREAVEEASLRIREGAMISKSLAASRVFPPMMTHLIASGEAGGRLEEMLGRAANNQEREVDGLIAALLGIMQPLMVIIMALVVLLIVLAILLPIFEINNLIAS</sequence>
<dbReference type="STRING" id="1548547.BA177_08175"/>
<dbReference type="InterPro" id="IPR011850">
    <property type="entry name" value="T2SS_GspF"/>
</dbReference>
<dbReference type="Proteomes" id="UP000092695">
    <property type="component" value="Chromosome"/>
</dbReference>
<evidence type="ECO:0000256" key="6">
    <source>
        <dbReference type="ARBA" id="ARBA00022519"/>
    </source>
</evidence>
<dbReference type="OrthoDB" id="9805682at2"/>
<feature type="transmembrane region" description="Helical" evidence="15">
    <location>
        <begin position="376"/>
        <end position="397"/>
    </location>
</feature>
<dbReference type="RefSeq" id="WP_068615278.1">
    <property type="nucleotide sequence ID" value="NZ_CP016268.1"/>
</dbReference>
<dbReference type="Gene3D" id="1.20.81.30">
    <property type="entry name" value="Type II secretion system (T2SS), domain F"/>
    <property type="match status" value="2"/>
</dbReference>
<feature type="transmembrane region" description="Helical" evidence="15">
    <location>
        <begin position="169"/>
        <end position="192"/>
    </location>
</feature>
<evidence type="ECO:0000313" key="17">
    <source>
        <dbReference type="EMBL" id="ANO51184.1"/>
    </source>
</evidence>
<accession>A0A193LFM9</accession>
<dbReference type="PANTHER" id="PTHR30012">
    <property type="entry name" value="GENERAL SECRETION PATHWAY PROTEIN"/>
    <property type="match status" value="1"/>
</dbReference>
<dbReference type="KEGG" id="woc:BA177_08175"/>
<keyword evidence="4 14" id="KW-0813">Transport</keyword>
<evidence type="ECO:0000256" key="11">
    <source>
        <dbReference type="ARBA" id="ARBA00022989"/>
    </source>
</evidence>
<protein>
    <recommendedName>
        <fullName evidence="13">General secretion pathway protein F</fullName>
    </recommendedName>
</protein>
<dbReference type="AlphaFoldDB" id="A0A193LFM9"/>
<evidence type="ECO:0000256" key="1">
    <source>
        <dbReference type="ARBA" id="ARBA00002684"/>
    </source>
</evidence>
<keyword evidence="5" id="KW-1003">Cell membrane</keyword>
<keyword evidence="9" id="KW-0106">Calcium</keyword>